<feature type="compositionally biased region" description="Low complexity" evidence="1">
    <location>
        <begin position="290"/>
        <end position="314"/>
    </location>
</feature>
<evidence type="ECO:0000313" key="3">
    <source>
        <dbReference type="Proteomes" id="UP000831562"/>
    </source>
</evidence>
<feature type="compositionally biased region" description="Polar residues" evidence="1">
    <location>
        <begin position="315"/>
        <end position="330"/>
    </location>
</feature>
<dbReference type="AlphaFoldDB" id="A0A9E7ADV6"/>
<evidence type="ECO:0000313" key="2">
    <source>
        <dbReference type="EMBL" id="UQF78780.1"/>
    </source>
</evidence>
<organism evidence="2 3">
    <name type="scientific">Lancefieldella parvula</name>
    <dbReference type="NCBI Taxonomy" id="1382"/>
    <lineage>
        <taxon>Bacteria</taxon>
        <taxon>Bacillati</taxon>
        <taxon>Actinomycetota</taxon>
        <taxon>Coriobacteriia</taxon>
        <taxon>Coriobacteriales</taxon>
        <taxon>Atopobiaceae</taxon>
        <taxon>Lancefieldella</taxon>
    </lineage>
</organism>
<name>A0A9E7ADV6_9ACTN</name>
<dbReference type="Proteomes" id="UP000831562">
    <property type="component" value="Chromosome"/>
</dbReference>
<sequence length="330" mass="34415">MAKRNSLGKLATSVLQEFRGSLSSLEPTYTHIYVDSLASEEVILAVHSYFMPERTDATVRVSKLADGVSFVSGGIGRTGKNAAIPDIAVIIPTPTSQYEDALTMLVSHSIPCAVVVESAVEAQQIADTLYNTGLISIVAGTTEEVLFDRLSSWIATATEKSVSFAAAYPLCRTQVVKQITAACAKENAAIGAVAIVPGSDMPLMTARQIRLALDITAAYNINMSVETIAELLGVVGAGFGYRTVARTVAGTVPGFGWALKAGMGYAGTHTTARVIHAYARKIAEKRDGVAADSSTKTGASSASTGASATADTNSQSNTVEIATTQSLAKR</sequence>
<protein>
    <recommendedName>
        <fullName evidence="4">DUF697 domain-containing protein</fullName>
    </recommendedName>
</protein>
<feature type="region of interest" description="Disordered" evidence="1">
    <location>
        <begin position="289"/>
        <end position="330"/>
    </location>
</feature>
<evidence type="ECO:0000256" key="1">
    <source>
        <dbReference type="SAM" id="MobiDB-lite"/>
    </source>
</evidence>
<gene>
    <name evidence="2" type="ORF">M3I19_03730</name>
</gene>
<accession>A0A9E7ADV6</accession>
<dbReference type="EMBL" id="CP097092">
    <property type="protein sequence ID" value="UQF78780.1"/>
    <property type="molecule type" value="Genomic_DNA"/>
</dbReference>
<evidence type="ECO:0008006" key="4">
    <source>
        <dbReference type="Google" id="ProtNLM"/>
    </source>
</evidence>
<reference evidence="2" key="1">
    <citation type="submission" date="2022-05" db="EMBL/GenBank/DDBJ databases">
        <title>Using nanopore sequencing to obtain complete genomes from saliva samples.</title>
        <authorList>
            <person name="Baker J.L."/>
        </authorList>
    </citation>
    <scope>NUCLEOTIDE SEQUENCE</scope>
    <source>
        <strain evidence="2">JCVI-JB-Lp32</strain>
    </source>
</reference>
<proteinExistence type="predicted"/>